<evidence type="ECO:0000313" key="2">
    <source>
        <dbReference type="Proteomes" id="UP001054252"/>
    </source>
</evidence>
<keyword evidence="2" id="KW-1185">Reference proteome</keyword>
<proteinExistence type="predicted"/>
<protein>
    <submittedName>
        <fullName evidence="1">Uncharacterized protein</fullName>
    </submittedName>
</protein>
<comment type="caution">
    <text evidence="1">The sequence shown here is derived from an EMBL/GenBank/DDBJ whole genome shotgun (WGS) entry which is preliminary data.</text>
</comment>
<dbReference type="EMBL" id="BPVZ01000053">
    <property type="protein sequence ID" value="GKV19788.1"/>
    <property type="molecule type" value="Genomic_DNA"/>
</dbReference>
<evidence type="ECO:0000313" key="1">
    <source>
        <dbReference type="EMBL" id="GKV19788.1"/>
    </source>
</evidence>
<reference evidence="1 2" key="1">
    <citation type="journal article" date="2021" name="Commun. Biol.">
        <title>The genome of Shorea leprosula (Dipterocarpaceae) highlights the ecological relevance of drought in aseasonal tropical rainforests.</title>
        <authorList>
            <person name="Ng K.K.S."/>
            <person name="Kobayashi M.J."/>
            <person name="Fawcett J.A."/>
            <person name="Hatakeyama M."/>
            <person name="Paape T."/>
            <person name="Ng C.H."/>
            <person name="Ang C.C."/>
            <person name="Tnah L.H."/>
            <person name="Lee C.T."/>
            <person name="Nishiyama T."/>
            <person name="Sese J."/>
            <person name="O'Brien M.J."/>
            <person name="Copetti D."/>
            <person name="Mohd Noor M.I."/>
            <person name="Ong R.C."/>
            <person name="Putra M."/>
            <person name="Sireger I.Z."/>
            <person name="Indrioko S."/>
            <person name="Kosugi Y."/>
            <person name="Izuno A."/>
            <person name="Isagi Y."/>
            <person name="Lee S.L."/>
            <person name="Shimizu K.K."/>
        </authorList>
    </citation>
    <scope>NUCLEOTIDE SEQUENCE [LARGE SCALE GENOMIC DNA]</scope>
    <source>
        <strain evidence="1">214</strain>
    </source>
</reference>
<name>A0AAV5K7K4_9ROSI</name>
<dbReference type="AlphaFoldDB" id="A0AAV5K7K4"/>
<gene>
    <name evidence="1" type="ORF">SLEP1_g30007</name>
</gene>
<accession>A0AAV5K7K4</accession>
<organism evidence="1 2">
    <name type="scientific">Rubroshorea leprosula</name>
    <dbReference type="NCBI Taxonomy" id="152421"/>
    <lineage>
        <taxon>Eukaryota</taxon>
        <taxon>Viridiplantae</taxon>
        <taxon>Streptophyta</taxon>
        <taxon>Embryophyta</taxon>
        <taxon>Tracheophyta</taxon>
        <taxon>Spermatophyta</taxon>
        <taxon>Magnoliopsida</taxon>
        <taxon>eudicotyledons</taxon>
        <taxon>Gunneridae</taxon>
        <taxon>Pentapetalae</taxon>
        <taxon>rosids</taxon>
        <taxon>malvids</taxon>
        <taxon>Malvales</taxon>
        <taxon>Dipterocarpaceae</taxon>
        <taxon>Rubroshorea</taxon>
    </lineage>
</organism>
<dbReference type="Proteomes" id="UP001054252">
    <property type="component" value="Unassembled WGS sequence"/>
</dbReference>
<sequence length="41" mass="4718">MKPSEPAEWGREFWGEDGCIMIGTDRTSLCWIILKENSSED</sequence>